<evidence type="ECO:0000313" key="1">
    <source>
        <dbReference type="EMBL" id="GCE41571.1"/>
    </source>
</evidence>
<comment type="caution">
    <text evidence="1">The sequence shown here is derived from an EMBL/GenBank/DDBJ whole genome shotgun (WGS) entry which is preliminary data.</text>
</comment>
<dbReference type="OrthoDB" id="7183822at2"/>
<evidence type="ECO:0000313" key="2">
    <source>
        <dbReference type="Proteomes" id="UP000287519"/>
    </source>
</evidence>
<dbReference type="Proteomes" id="UP000287519">
    <property type="component" value="Unassembled WGS sequence"/>
</dbReference>
<dbReference type="AlphaFoldDB" id="A0A402CD94"/>
<proteinExistence type="predicted"/>
<dbReference type="Gene3D" id="3.10.129.10">
    <property type="entry name" value="Hotdog Thioesterase"/>
    <property type="match status" value="1"/>
</dbReference>
<dbReference type="SUPFAM" id="SSF54637">
    <property type="entry name" value="Thioesterase/thiol ester dehydrase-isomerase"/>
    <property type="match status" value="1"/>
</dbReference>
<accession>A0A402CD94</accession>
<dbReference type="RefSeq" id="WP_124393639.1">
    <property type="nucleotide sequence ID" value="NZ_BHYM01000045.1"/>
</dbReference>
<dbReference type="EMBL" id="BHYM01000045">
    <property type="protein sequence ID" value="GCE41571.1"/>
    <property type="molecule type" value="Genomic_DNA"/>
</dbReference>
<sequence>MAAVEPADTRRVARPEPAYFDDFTLGMTFRSPSRVVCDDDVRAYTRFSNDVRPIFDRKADEPLPVPQMYLFSLGVALLLHGDAGYIPEHFVAFYGFDSITFHGTAIGGTMIRSSATVTDLVARKSTGLVAYRHETSTVTGQLLTSSEQRILVRRRTADV</sequence>
<evidence type="ECO:0008006" key="3">
    <source>
        <dbReference type="Google" id="ProtNLM"/>
    </source>
</evidence>
<reference evidence="1 2" key="1">
    <citation type="submission" date="2018-11" db="EMBL/GenBank/DDBJ databases">
        <title>Microbial catabolism of amino acid.</title>
        <authorList>
            <person name="Hibi M."/>
            <person name="Ogawa J."/>
        </authorList>
    </citation>
    <scope>NUCLEOTIDE SEQUENCE [LARGE SCALE GENOMIC DNA]</scope>
    <source>
        <strain evidence="1 2">C31-06</strain>
    </source>
</reference>
<organism evidence="1 2">
    <name type="scientific">Rhodococcus wratislaviensis</name>
    <name type="common">Tsukamurella wratislaviensis</name>
    <dbReference type="NCBI Taxonomy" id="44752"/>
    <lineage>
        <taxon>Bacteria</taxon>
        <taxon>Bacillati</taxon>
        <taxon>Actinomycetota</taxon>
        <taxon>Actinomycetes</taxon>
        <taxon>Mycobacteriales</taxon>
        <taxon>Nocardiaceae</taxon>
        <taxon>Rhodococcus</taxon>
    </lineage>
</organism>
<name>A0A402CD94_RHOWR</name>
<keyword evidence="2" id="KW-1185">Reference proteome</keyword>
<dbReference type="InterPro" id="IPR029069">
    <property type="entry name" value="HotDog_dom_sf"/>
</dbReference>
<protein>
    <recommendedName>
        <fullName evidence="3">Acyl dehydratase</fullName>
    </recommendedName>
</protein>
<gene>
    <name evidence="1" type="ORF">Rhow_005230</name>
</gene>